<proteinExistence type="predicted"/>
<evidence type="ECO:0000313" key="2">
    <source>
        <dbReference type="Proteomes" id="UP000019426"/>
    </source>
</evidence>
<dbReference type="InterPro" id="IPR008441">
    <property type="entry name" value="AfumC-like_glycosyl_Trfase"/>
</dbReference>
<dbReference type="InterPro" id="IPR029044">
    <property type="entry name" value="Nucleotide-diphossugar_trans"/>
</dbReference>
<dbReference type="HOGENOM" id="CLU_068623_1_1_9"/>
<reference evidence="1 2" key="1">
    <citation type="submission" date="2013-11" db="EMBL/GenBank/DDBJ databases">
        <title>Complete genome sequence of Clostridum sp. M2/40.</title>
        <authorList>
            <person name="Wibberg D."/>
            <person name="Puehler A."/>
            <person name="Schlueter A."/>
        </authorList>
    </citation>
    <scope>NUCLEOTIDE SEQUENCE [LARGE SCALE GENOMIC DNA]</scope>
    <source>
        <strain evidence="2">M2/40</strain>
    </source>
</reference>
<dbReference type="Pfam" id="PF05704">
    <property type="entry name" value="Caps_synth"/>
    <property type="match status" value="1"/>
</dbReference>
<keyword evidence="2" id="KW-1185">Reference proteome</keyword>
<protein>
    <submittedName>
        <fullName evidence="1">Capsular polysaccharide synthesis family protein</fullName>
    </submittedName>
</protein>
<dbReference type="PATRIC" id="fig|1216932.3.peg.2069"/>
<dbReference type="STRING" id="1216932.CM240_2068"/>
<organism evidence="1 2">
    <name type="scientific">Clostridium bornimense</name>
    <dbReference type="NCBI Taxonomy" id="1216932"/>
    <lineage>
        <taxon>Bacteria</taxon>
        <taxon>Bacillati</taxon>
        <taxon>Bacillota</taxon>
        <taxon>Clostridia</taxon>
        <taxon>Eubacteriales</taxon>
        <taxon>Clostridiaceae</taxon>
        <taxon>Clostridium</taxon>
    </lineage>
</organism>
<dbReference type="eggNOG" id="COG3774">
    <property type="taxonomic scope" value="Bacteria"/>
</dbReference>
<dbReference type="KEGG" id="clt:CM240_2068"/>
<dbReference type="GO" id="GO:0016757">
    <property type="term" value="F:glycosyltransferase activity"/>
    <property type="evidence" value="ECO:0007669"/>
    <property type="project" value="InterPro"/>
</dbReference>
<dbReference type="Gene3D" id="3.90.550.20">
    <property type="match status" value="1"/>
</dbReference>
<name>W6RX20_9CLOT</name>
<dbReference type="EMBL" id="HG917868">
    <property type="protein sequence ID" value="CDM69226.1"/>
    <property type="molecule type" value="Genomic_DNA"/>
</dbReference>
<sequence length="307" mass="36830">MNEQYLKKIEQSMKNKILLPTIVHALRNRWPLWWIRNKELISLQLEDRAYRKLKKKYKYVIDRATENYFLEGKSSKIVWVCWLQGMDNAPLLVRRCYESLVSNISDYDIKVITEKNMFNYIEIPSYITDKWRRGIISSAHFSDVIRTNLLVKYGGIWVDSTVLCTSNNLPEYITDAPMFVYRTIMRGVNTVSASNWLISSQANNPILILMKDLLYEYWKNENVVEHYYLFHLFFTMAIEKYHDIWDNIPRYNNINPHILSGELNSKFSQDRYEEIKHMSAFHKLNYKLNYIDKEDTFYNYVIVKGLF</sequence>
<dbReference type="AlphaFoldDB" id="W6RX20"/>
<dbReference type="Proteomes" id="UP000019426">
    <property type="component" value="Chromosome M2/40_rep1"/>
</dbReference>
<dbReference type="SUPFAM" id="SSF53448">
    <property type="entry name" value="Nucleotide-diphospho-sugar transferases"/>
    <property type="match status" value="1"/>
</dbReference>
<accession>W6RX20</accession>
<dbReference type="OrthoDB" id="9802881at2"/>
<dbReference type="RefSeq" id="WP_044038960.1">
    <property type="nucleotide sequence ID" value="NZ_HG917868.1"/>
</dbReference>
<evidence type="ECO:0000313" key="1">
    <source>
        <dbReference type="EMBL" id="CDM69226.1"/>
    </source>
</evidence>
<gene>
    <name evidence="1" type="ORF">CM240_2068</name>
</gene>